<dbReference type="AlphaFoldDB" id="A0AAN4ZK44"/>
<keyword evidence="1" id="KW-1133">Transmembrane helix</keyword>
<dbReference type="Proteomes" id="UP001328107">
    <property type="component" value="Unassembled WGS sequence"/>
</dbReference>
<evidence type="ECO:0000256" key="1">
    <source>
        <dbReference type="SAM" id="Phobius"/>
    </source>
</evidence>
<dbReference type="EMBL" id="BTRK01000003">
    <property type="protein sequence ID" value="GMR39883.1"/>
    <property type="molecule type" value="Genomic_DNA"/>
</dbReference>
<organism evidence="2 3">
    <name type="scientific">Pristionchus mayeri</name>
    <dbReference type="NCBI Taxonomy" id="1317129"/>
    <lineage>
        <taxon>Eukaryota</taxon>
        <taxon>Metazoa</taxon>
        <taxon>Ecdysozoa</taxon>
        <taxon>Nematoda</taxon>
        <taxon>Chromadorea</taxon>
        <taxon>Rhabditida</taxon>
        <taxon>Rhabditina</taxon>
        <taxon>Diplogasteromorpha</taxon>
        <taxon>Diplogasteroidea</taxon>
        <taxon>Neodiplogasteridae</taxon>
        <taxon>Pristionchus</taxon>
    </lineage>
</organism>
<feature type="transmembrane region" description="Helical" evidence="1">
    <location>
        <begin position="6"/>
        <end position="30"/>
    </location>
</feature>
<accession>A0AAN4ZK44</accession>
<dbReference type="PANTHER" id="PTHR31128">
    <property type="entry name" value="PROTEIN CBR-CLEC-135-RELATED"/>
    <property type="match status" value="1"/>
</dbReference>
<keyword evidence="1" id="KW-0472">Membrane</keyword>
<sequence length="227" mass="25197">LTLHSLPLLSLLLLSIHFSLLHSLAPLVFLPLGRRMRPDLFPDTTSTSECFSSCSEASIFLLDDDTPLRASRTSSDGACVVVSNSSYAIYDDSRNDNVHAIAASLSDETDQIDIRKYFLGLKTAEEAAACTTPTALRLYYQVPIDGCLASTLPLFLVYQSNKNQIFHFPIVEEAGRWRIKYGESDQVTYPSVHSLLLQKINYAIVSPFDAGELESFEVWKAARGVKK</sequence>
<protein>
    <submittedName>
        <fullName evidence="2">Uncharacterized protein</fullName>
    </submittedName>
</protein>
<comment type="caution">
    <text evidence="2">The sequence shown here is derived from an EMBL/GenBank/DDBJ whole genome shotgun (WGS) entry which is preliminary data.</text>
</comment>
<feature type="non-terminal residue" evidence="2">
    <location>
        <position position="1"/>
    </location>
</feature>
<gene>
    <name evidence="2" type="ORF">PMAYCL1PPCAC_10078</name>
</gene>
<name>A0AAN4ZK44_9BILA</name>
<keyword evidence="1" id="KW-0812">Transmembrane</keyword>
<reference evidence="3" key="1">
    <citation type="submission" date="2022-10" db="EMBL/GenBank/DDBJ databases">
        <title>Genome assembly of Pristionchus species.</title>
        <authorList>
            <person name="Yoshida K."/>
            <person name="Sommer R.J."/>
        </authorList>
    </citation>
    <scope>NUCLEOTIDE SEQUENCE [LARGE SCALE GENOMIC DNA]</scope>
    <source>
        <strain evidence="3">RS5460</strain>
    </source>
</reference>
<evidence type="ECO:0000313" key="3">
    <source>
        <dbReference type="Proteomes" id="UP001328107"/>
    </source>
</evidence>
<proteinExistence type="predicted"/>
<evidence type="ECO:0000313" key="2">
    <source>
        <dbReference type="EMBL" id="GMR39883.1"/>
    </source>
</evidence>
<keyword evidence="3" id="KW-1185">Reference proteome</keyword>